<proteinExistence type="predicted"/>
<feature type="compositionally biased region" description="Basic and acidic residues" evidence="1">
    <location>
        <begin position="354"/>
        <end position="363"/>
    </location>
</feature>
<evidence type="ECO:0000313" key="4">
    <source>
        <dbReference type="Proteomes" id="UP000281468"/>
    </source>
</evidence>
<dbReference type="GO" id="GO:0033698">
    <property type="term" value="C:Rpd3L complex"/>
    <property type="evidence" value="ECO:0007669"/>
    <property type="project" value="TreeGrafter"/>
</dbReference>
<evidence type="ECO:0000259" key="2">
    <source>
        <dbReference type="Pfam" id="PF08595"/>
    </source>
</evidence>
<gene>
    <name evidence="3" type="ORF">D0862_04222</name>
</gene>
<feature type="region of interest" description="Disordered" evidence="1">
    <location>
        <begin position="515"/>
        <end position="546"/>
    </location>
</feature>
<dbReference type="PANTHER" id="PTHR28232">
    <property type="entry name" value="TRANSCRIPTIONAL REGULATORY PROTEIN RXT2"/>
    <property type="match status" value="1"/>
</dbReference>
<dbReference type="AlphaFoldDB" id="A0A3M7H322"/>
<feature type="compositionally biased region" description="Low complexity" evidence="1">
    <location>
        <begin position="364"/>
        <end position="407"/>
    </location>
</feature>
<evidence type="ECO:0000256" key="1">
    <source>
        <dbReference type="SAM" id="MobiDB-lite"/>
    </source>
</evidence>
<feature type="domain" description="Transcriptional regulatory protein RXT2 N-terminal" evidence="2">
    <location>
        <begin position="65"/>
        <end position="210"/>
    </location>
</feature>
<dbReference type="GO" id="GO:0005829">
    <property type="term" value="C:cytosol"/>
    <property type="evidence" value="ECO:0007669"/>
    <property type="project" value="TreeGrafter"/>
</dbReference>
<name>A0A3M7H322_HORWE</name>
<feature type="compositionally biased region" description="Basic and acidic residues" evidence="1">
    <location>
        <begin position="288"/>
        <end position="310"/>
    </location>
</feature>
<dbReference type="Proteomes" id="UP000281468">
    <property type="component" value="Unassembled WGS sequence"/>
</dbReference>
<feature type="compositionally biased region" description="Basic residues" evidence="1">
    <location>
        <begin position="535"/>
        <end position="546"/>
    </location>
</feature>
<dbReference type="PANTHER" id="PTHR28232:SF1">
    <property type="entry name" value="TRANSCRIPTIONAL REGULATORY PROTEIN RXT2"/>
    <property type="match status" value="1"/>
</dbReference>
<feature type="compositionally biased region" description="Pro residues" evidence="1">
    <location>
        <begin position="341"/>
        <end position="350"/>
    </location>
</feature>
<evidence type="ECO:0000313" key="3">
    <source>
        <dbReference type="EMBL" id="RMZ07663.1"/>
    </source>
</evidence>
<protein>
    <recommendedName>
        <fullName evidence="2">Transcriptional regulatory protein RXT2 N-terminal domain-containing protein</fullName>
    </recommendedName>
</protein>
<organism evidence="3 4">
    <name type="scientific">Hortaea werneckii</name>
    <name type="common">Black yeast</name>
    <name type="synonym">Cladosporium werneckii</name>
    <dbReference type="NCBI Taxonomy" id="91943"/>
    <lineage>
        <taxon>Eukaryota</taxon>
        <taxon>Fungi</taxon>
        <taxon>Dikarya</taxon>
        <taxon>Ascomycota</taxon>
        <taxon>Pezizomycotina</taxon>
        <taxon>Dothideomycetes</taxon>
        <taxon>Dothideomycetidae</taxon>
        <taxon>Mycosphaerellales</taxon>
        <taxon>Teratosphaeriaceae</taxon>
        <taxon>Hortaea</taxon>
    </lineage>
</organism>
<accession>A0A3M7H322</accession>
<dbReference type="VEuPathDB" id="FungiDB:BTJ68_04717"/>
<sequence length="546" mass="60007">MSALPSTDPILAPARAAPVSNMAAQQIAFAETLRAMKLAIKRNRAASPHSSSSDSDDDDGLHTHTNRGNKLNRSARYAKSGRLDTTGGQPWKRKVHHAGHDRYIVNKKPKLYDEDGDVIDPQDLPSDVDEEDVHLYGEPVKEDAFAGGTRLEQLLRPLTSAAELPDHPGLSEAYTSRALTRMCQDAAEMVRREKATLWKAKRLLQRLRGDGGWMACGDFETEQDEWLLRDEEDIGGDNSTVPSIVETDIEAVPSLEQGGVGGMQAETSGFPAAQQGEAETNGDAMDGVEAHDHLAEQQEQHQQQVEENKETNGQQTEESDQAQQQHQPVNGDNPDSDQPDPNNPPPPPNPTITDLREKDDSDSRSSTSHPSTTAPSHAMTTRAGARARSPPAATSPSPSPSDSASIPPIHPWYLTPPSALLDRNLGLPSNEAEETRRILLLYIQKQENILRQLEQLFSGLQRAERLRTQYWRACKAEGHMVPDGRGGVVTEMSDGEDWYDPVDWGLTARELNAEGQLEKGKDEVEDVAEEEGRRVGGRRRRVVGKG</sequence>
<dbReference type="InterPro" id="IPR039602">
    <property type="entry name" value="Rxt2"/>
</dbReference>
<feature type="region of interest" description="Disordered" evidence="1">
    <location>
        <begin position="42"/>
        <end position="97"/>
    </location>
</feature>
<dbReference type="InterPro" id="IPR013904">
    <property type="entry name" value="RXT2_N"/>
</dbReference>
<dbReference type="EMBL" id="QWIQ01000099">
    <property type="protein sequence ID" value="RMZ07663.1"/>
    <property type="molecule type" value="Genomic_DNA"/>
</dbReference>
<reference evidence="3 4" key="1">
    <citation type="journal article" date="2018" name="BMC Genomics">
        <title>Genomic evidence for intraspecific hybridization in a clonal and extremely halotolerant yeast.</title>
        <authorList>
            <person name="Gostincar C."/>
            <person name="Stajich J.E."/>
            <person name="Zupancic J."/>
            <person name="Zalar P."/>
            <person name="Gunde-Cimerman N."/>
        </authorList>
    </citation>
    <scope>NUCLEOTIDE SEQUENCE [LARGE SCALE GENOMIC DNA]</scope>
    <source>
        <strain evidence="3 4">EXF-171</strain>
    </source>
</reference>
<dbReference type="Pfam" id="PF08595">
    <property type="entry name" value="RXT2_N"/>
    <property type="match status" value="1"/>
</dbReference>
<comment type="caution">
    <text evidence="3">The sequence shown here is derived from an EMBL/GenBank/DDBJ whole genome shotgun (WGS) entry which is preliminary data.</text>
</comment>
<feature type="region of interest" description="Disordered" evidence="1">
    <location>
        <begin position="273"/>
        <end position="410"/>
    </location>
</feature>